<keyword evidence="2" id="KW-1185">Reference proteome</keyword>
<dbReference type="EMBL" id="LXQA010284888">
    <property type="protein sequence ID" value="MCI40871.1"/>
    <property type="molecule type" value="Genomic_DNA"/>
</dbReference>
<evidence type="ECO:0000313" key="2">
    <source>
        <dbReference type="Proteomes" id="UP000265520"/>
    </source>
</evidence>
<proteinExistence type="predicted"/>
<organism evidence="1 2">
    <name type="scientific">Trifolium medium</name>
    <dbReference type="NCBI Taxonomy" id="97028"/>
    <lineage>
        <taxon>Eukaryota</taxon>
        <taxon>Viridiplantae</taxon>
        <taxon>Streptophyta</taxon>
        <taxon>Embryophyta</taxon>
        <taxon>Tracheophyta</taxon>
        <taxon>Spermatophyta</taxon>
        <taxon>Magnoliopsida</taxon>
        <taxon>eudicotyledons</taxon>
        <taxon>Gunneridae</taxon>
        <taxon>Pentapetalae</taxon>
        <taxon>rosids</taxon>
        <taxon>fabids</taxon>
        <taxon>Fabales</taxon>
        <taxon>Fabaceae</taxon>
        <taxon>Papilionoideae</taxon>
        <taxon>50 kb inversion clade</taxon>
        <taxon>NPAAA clade</taxon>
        <taxon>Hologalegina</taxon>
        <taxon>IRL clade</taxon>
        <taxon>Trifolieae</taxon>
        <taxon>Trifolium</taxon>
    </lineage>
</organism>
<dbReference type="Proteomes" id="UP000265520">
    <property type="component" value="Unassembled WGS sequence"/>
</dbReference>
<reference evidence="1 2" key="1">
    <citation type="journal article" date="2018" name="Front. Plant Sci.">
        <title>Red Clover (Trifolium pratense) and Zigzag Clover (T. medium) - A Picture of Genomic Similarities and Differences.</title>
        <authorList>
            <person name="Dluhosova J."/>
            <person name="Istvanek J."/>
            <person name="Nedelnik J."/>
            <person name="Repkova J."/>
        </authorList>
    </citation>
    <scope>NUCLEOTIDE SEQUENCE [LARGE SCALE GENOMIC DNA]</scope>
    <source>
        <strain evidence="2">cv. 10/8</strain>
        <tissue evidence="1">Leaf</tissue>
    </source>
</reference>
<evidence type="ECO:0000313" key="1">
    <source>
        <dbReference type="EMBL" id="MCI40871.1"/>
    </source>
</evidence>
<name>A0A392RW58_9FABA</name>
<feature type="non-terminal residue" evidence="1">
    <location>
        <position position="72"/>
    </location>
</feature>
<protein>
    <submittedName>
        <fullName evidence="1">Uncharacterized protein</fullName>
    </submittedName>
</protein>
<comment type="caution">
    <text evidence="1">The sequence shown here is derived from an EMBL/GenBank/DDBJ whole genome shotgun (WGS) entry which is preliminary data.</text>
</comment>
<accession>A0A392RW58</accession>
<dbReference type="AlphaFoldDB" id="A0A392RW58"/>
<sequence>MEGSMPLARYNPSKMSQDRMAWRIPVDKKSVVESMSSIALDSMGKTKEFLEESRPLVVRSSGRSAYLVLGIH</sequence>